<name>A0A453GED3_AEGTS</name>
<dbReference type="AlphaFoldDB" id="A0A453GED3"/>
<comment type="similarity">
    <text evidence="1">Belongs to the aspartokinase family.</text>
</comment>
<dbReference type="Proteomes" id="UP000015105">
    <property type="component" value="Chromosome 3D"/>
</dbReference>
<evidence type="ECO:0000256" key="2">
    <source>
        <dbReference type="ARBA" id="ARBA00022697"/>
    </source>
</evidence>
<dbReference type="GO" id="GO:0009089">
    <property type="term" value="P:lysine biosynthetic process via diaminopimelate"/>
    <property type="evidence" value="ECO:0007669"/>
    <property type="project" value="TreeGrafter"/>
</dbReference>
<dbReference type="SUPFAM" id="SSF53633">
    <property type="entry name" value="Carbamate kinase-like"/>
    <property type="match status" value="1"/>
</dbReference>
<dbReference type="GO" id="GO:0005829">
    <property type="term" value="C:cytosol"/>
    <property type="evidence" value="ECO:0007669"/>
    <property type="project" value="TreeGrafter"/>
</dbReference>
<dbReference type="GO" id="GO:0009088">
    <property type="term" value="P:threonine biosynthetic process"/>
    <property type="evidence" value="ECO:0007669"/>
    <property type="project" value="UniProtKB-KW"/>
</dbReference>
<reference evidence="4" key="4">
    <citation type="submission" date="2019-03" db="UniProtKB">
        <authorList>
            <consortium name="EnsemblPlants"/>
        </authorList>
    </citation>
    <scope>IDENTIFICATION</scope>
</reference>
<evidence type="ECO:0000256" key="1">
    <source>
        <dbReference type="ARBA" id="ARBA00010122"/>
    </source>
</evidence>
<feature type="domain" description="Aspartate/glutamate/uridylate kinase" evidence="3">
    <location>
        <begin position="91"/>
        <end position="145"/>
    </location>
</feature>
<reference evidence="4" key="5">
    <citation type="journal article" date="2021" name="G3 (Bethesda)">
        <title>Aegilops tauschii genome assembly Aet v5.0 features greater sequence contiguity and improved annotation.</title>
        <authorList>
            <person name="Wang L."/>
            <person name="Zhu T."/>
            <person name="Rodriguez J.C."/>
            <person name="Deal K.R."/>
            <person name="Dubcovsky J."/>
            <person name="McGuire P.E."/>
            <person name="Lux T."/>
            <person name="Spannagl M."/>
            <person name="Mayer K.F.X."/>
            <person name="Baldrich P."/>
            <person name="Meyers B.C."/>
            <person name="Huo N."/>
            <person name="Gu Y.Q."/>
            <person name="Zhou H."/>
            <person name="Devos K.M."/>
            <person name="Bennetzen J.L."/>
            <person name="Unver T."/>
            <person name="Budak H."/>
            <person name="Gulick P.J."/>
            <person name="Galiba G."/>
            <person name="Kalapos B."/>
            <person name="Nelson D.R."/>
            <person name="Li P."/>
            <person name="You F.M."/>
            <person name="Luo M.C."/>
            <person name="Dvorak J."/>
        </authorList>
    </citation>
    <scope>NUCLEOTIDE SEQUENCE [LARGE SCALE GENOMIC DNA]</scope>
    <source>
        <strain evidence="4">cv. AL8/78</strain>
    </source>
</reference>
<keyword evidence="2" id="KW-0028">Amino-acid biosynthesis</keyword>
<reference evidence="5" key="1">
    <citation type="journal article" date="2014" name="Science">
        <title>Ancient hybridizations among the ancestral genomes of bread wheat.</title>
        <authorList>
            <consortium name="International Wheat Genome Sequencing Consortium,"/>
            <person name="Marcussen T."/>
            <person name="Sandve S.R."/>
            <person name="Heier L."/>
            <person name="Spannagl M."/>
            <person name="Pfeifer M."/>
            <person name="Jakobsen K.S."/>
            <person name="Wulff B.B."/>
            <person name="Steuernagel B."/>
            <person name="Mayer K.F."/>
            <person name="Olsen O.A."/>
        </authorList>
    </citation>
    <scope>NUCLEOTIDE SEQUENCE [LARGE SCALE GENOMIC DNA]</scope>
    <source>
        <strain evidence="5">cv. AL8/78</strain>
    </source>
</reference>
<proteinExistence type="inferred from homology"/>
<dbReference type="Gramene" id="AET3Gv20979400.34">
    <property type="protein sequence ID" value="AET3Gv20979400.34"/>
    <property type="gene ID" value="AET3Gv20979400"/>
</dbReference>
<dbReference type="InterPro" id="IPR018042">
    <property type="entry name" value="Aspartate_kinase_CS"/>
</dbReference>
<evidence type="ECO:0000259" key="3">
    <source>
        <dbReference type="Pfam" id="PF00696"/>
    </source>
</evidence>
<reference evidence="5" key="2">
    <citation type="journal article" date="2017" name="Nat. Plants">
        <title>The Aegilops tauschii genome reveals multiple impacts of transposons.</title>
        <authorList>
            <person name="Zhao G."/>
            <person name="Zou C."/>
            <person name="Li K."/>
            <person name="Wang K."/>
            <person name="Li T."/>
            <person name="Gao L."/>
            <person name="Zhang X."/>
            <person name="Wang H."/>
            <person name="Yang Z."/>
            <person name="Liu X."/>
            <person name="Jiang W."/>
            <person name="Mao L."/>
            <person name="Kong X."/>
            <person name="Jiao Y."/>
            <person name="Jia J."/>
        </authorList>
    </citation>
    <scope>NUCLEOTIDE SEQUENCE [LARGE SCALE GENOMIC DNA]</scope>
    <source>
        <strain evidence="5">cv. AL8/78</strain>
    </source>
</reference>
<dbReference type="PANTHER" id="PTHR21499">
    <property type="entry name" value="ASPARTATE KINASE"/>
    <property type="match status" value="1"/>
</dbReference>
<evidence type="ECO:0000313" key="5">
    <source>
        <dbReference type="Proteomes" id="UP000015105"/>
    </source>
</evidence>
<dbReference type="EnsemblPlants" id="AET3Gv20979400.34">
    <property type="protein sequence ID" value="AET3Gv20979400.34"/>
    <property type="gene ID" value="AET3Gv20979400"/>
</dbReference>
<dbReference type="InterPro" id="IPR042199">
    <property type="entry name" value="AsparK_Bifunc_asparK/hSer_DH"/>
</dbReference>
<accession>A0A453GED3</accession>
<dbReference type="PROSITE" id="PS00324">
    <property type="entry name" value="ASPARTOKINASE"/>
    <property type="match status" value="1"/>
</dbReference>
<dbReference type="GO" id="GO:0004072">
    <property type="term" value="F:aspartate kinase activity"/>
    <property type="evidence" value="ECO:0007669"/>
    <property type="project" value="InterPro"/>
</dbReference>
<protein>
    <recommendedName>
        <fullName evidence="3">Aspartate/glutamate/uridylate kinase domain-containing protein</fullName>
    </recommendedName>
</protein>
<dbReference type="Gene3D" id="1.20.120.1320">
    <property type="entry name" value="Aspartokinase, catalytic domain"/>
    <property type="match status" value="1"/>
</dbReference>
<reference evidence="4" key="3">
    <citation type="journal article" date="2017" name="Nature">
        <title>Genome sequence of the progenitor of the wheat D genome Aegilops tauschii.</title>
        <authorList>
            <person name="Luo M.C."/>
            <person name="Gu Y.Q."/>
            <person name="Puiu D."/>
            <person name="Wang H."/>
            <person name="Twardziok S.O."/>
            <person name="Deal K.R."/>
            <person name="Huo N."/>
            <person name="Zhu T."/>
            <person name="Wang L."/>
            <person name="Wang Y."/>
            <person name="McGuire P.E."/>
            <person name="Liu S."/>
            <person name="Long H."/>
            <person name="Ramasamy R.K."/>
            <person name="Rodriguez J.C."/>
            <person name="Van S.L."/>
            <person name="Yuan L."/>
            <person name="Wang Z."/>
            <person name="Xia Z."/>
            <person name="Xiao L."/>
            <person name="Anderson O.D."/>
            <person name="Ouyang S."/>
            <person name="Liang Y."/>
            <person name="Zimin A.V."/>
            <person name="Pertea G."/>
            <person name="Qi P."/>
            <person name="Bennetzen J.L."/>
            <person name="Dai X."/>
            <person name="Dawson M.W."/>
            <person name="Muller H.G."/>
            <person name="Kugler K."/>
            <person name="Rivarola-Duarte L."/>
            <person name="Spannagl M."/>
            <person name="Mayer K.F.X."/>
            <person name="Lu F.H."/>
            <person name="Bevan M.W."/>
            <person name="Leroy P."/>
            <person name="Li P."/>
            <person name="You F.M."/>
            <person name="Sun Q."/>
            <person name="Liu Z."/>
            <person name="Lyons E."/>
            <person name="Wicker T."/>
            <person name="Salzberg S.L."/>
            <person name="Devos K.M."/>
            <person name="Dvorak J."/>
        </authorList>
    </citation>
    <scope>NUCLEOTIDE SEQUENCE [LARGE SCALE GENOMIC DNA]</scope>
    <source>
        <strain evidence="4">cv. AL8/78</strain>
    </source>
</reference>
<dbReference type="PANTHER" id="PTHR21499:SF40">
    <property type="entry name" value="ASPARTATE KINASE"/>
    <property type="match status" value="1"/>
</dbReference>
<dbReference type="Pfam" id="PF00696">
    <property type="entry name" value="AA_kinase"/>
    <property type="match status" value="1"/>
</dbReference>
<dbReference type="GO" id="GO:0009090">
    <property type="term" value="P:homoserine biosynthetic process"/>
    <property type="evidence" value="ECO:0007669"/>
    <property type="project" value="TreeGrafter"/>
</dbReference>
<organism evidence="4 5">
    <name type="scientific">Aegilops tauschii subsp. strangulata</name>
    <name type="common">Goatgrass</name>
    <dbReference type="NCBI Taxonomy" id="200361"/>
    <lineage>
        <taxon>Eukaryota</taxon>
        <taxon>Viridiplantae</taxon>
        <taxon>Streptophyta</taxon>
        <taxon>Embryophyta</taxon>
        <taxon>Tracheophyta</taxon>
        <taxon>Spermatophyta</taxon>
        <taxon>Magnoliopsida</taxon>
        <taxon>Liliopsida</taxon>
        <taxon>Poales</taxon>
        <taxon>Poaceae</taxon>
        <taxon>BOP clade</taxon>
        <taxon>Pooideae</taxon>
        <taxon>Triticodae</taxon>
        <taxon>Triticeae</taxon>
        <taxon>Triticinae</taxon>
        <taxon>Aegilops</taxon>
    </lineage>
</organism>
<dbReference type="InterPro" id="IPR001048">
    <property type="entry name" value="Asp/Glu/Uridylate_kinase"/>
</dbReference>
<keyword evidence="2" id="KW-0791">Threonine biosynthesis</keyword>
<sequence>MLPEDMAIALRFAATPPRLAAPIPPTSAPRAHGGVARAGALGGTRRGRRLAMAAADSARCRAKREGDGDGVIAGVAVHGGTGAEGEDQLSVVMKFGGSSVSSAARMKEVAGLIQAFPEERPVVVLSAMGKTTNLLLLVRLLSVSGHSLDLQPKKVVRLTVSVHQRIFSHGSVS</sequence>
<dbReference type="Gene3D" id="3.40.1160.10">
    <property type="entry name" value="Acetylglutamate kinase-like"/>
    <property type="match status" value="1"/>
</dbReference>
<evidence type="ECO:0000313" key="4">
    <source>
        <dbReference type="EnsemblPlants" id="AET3Gv20979400.34"/>
    </source>
</evidence>
<dbReference type="InterPro" id="IPR036393">
    <property type="entry name" value="AceGlu_kinase-like_sf"/>
</dbReference>
<keyword evidence="5" id="KW-1185">Reference proteome</keyword>
<dbReference type="GO" id="GO:0009570">
    <property type="term" value="C:chloroplast stroma"/>
    <property type="evidence" value="ECO:0007669"/>
    <property type="project" value="TreeGrafter"/>
</dbReference>